<comment type="caution">
    <text evidence="10">The sequence shown here is derived from an EMBL/GenBank/DDBJ whole genome shotgun (WGS) entry which is preliminary data.</text>
</comment>
<evidence type="ECO:0000259" key="9">
    <source>
        <dbReference type="Pfam" id="PF02771"/>
    </source>
</evidence>
<dbReference type="InterPro" id="IPR009100">
    <property type="entry name" value="AcylCoA_DH/oxidase_NM_dom_sf"/>
</dbReference>
<evidence type="ECO:0000313" key="10">
    <source>
        <dbReference type="EMBL" id="TDT18040.1"/>
    </source>
</evidence>
<feature type="domain" description="Acyl-CoA dehydrogenase/oxidase N-terminal" evidence="9">
    <location>
        <begin position="13"/>
        <end position="116"/>
    </location>
</feature>
<accession>A0A4R7I450</accession>
<dbReference type="InterPro" id="IPR037069">
    <property type="entry name" value="AcylCoA_DH/ox_N_sf"/>
</dbReference>
<gene>
    <name evidence="10" type="ORF">BDK89_3654</name>
</gene>
<proteinExistence type="inferred from homology"/>
<comment type="similarity">
    <text evidence="2 6">Belongs to the acyl-CoA dehydrogenase family.</text>
</comment>
<evidence type="ECO:0000256" key="3">
    <source>
        <dbReference type="ARBA" id="ARBA00022630"/>
    </source>
</evidence>
<dbReference type="InterPro" id="IPR052161">
    <property type="entry name" value="Mycobact_Acyl-CoA_DH"/>
</dbReference>
<dbReference type="Gene3D" id="1.20.140.10">
    <property type="entry name" value="Butyryl-CoA Dehydrogenase, subunit A, domain 3"/>
    <property type="match status" value="1"/>
</dbReference>
<dbReference type="Proteomes" id="UP000294558">
    <property type="component" value="Unassembled WGS sequence"/>
</dbReference>
<evidence type="ECO:0000259" key="8">
    <source>
        <dbReference type="Pfam" id="PF02770"/>
    </source>
</evidence>
<dbReference type="FunFam" id="2.40.110.10:FF:000011">
    <property type="entry name" value="Acyl-CoA dehydrogenase FadE34"/>
    <property type="match status" value="1"/>
</dbReference>
<dbReference type="Pfam" id="PF02770">
    <property type="entry name" value="Acyl-CoA_dh_M"/>
    <property type="match status" value="1"/>
</dbReference>
<dbReference type="Pfam" id="PF00441">
    <property type="entry name" value="Acyl-CoA_dh_1"/>
    <property type="match status" value="1"/>
</dbReference>
<evidence type="ECO:0000256" key="1">
    <source>
        <dbReference type="ARBA" id="ARBA00001974"/>
    </source>
</evidence>
<evidence type="ECO:0000256" key="2">
    <source>
        <dbReference type="ARBA" id="ARBA00009347"/>
    </source>
</evidence>
<dbReference type="GO" id="GO:0016627">
    <property type="term" value="F:oxidoreductase activity, acting on the CH-CH group of donors"/>
    <property type="evidence" value="ECO:0007669"/>
    <property type="project" value="InterPro"/>
</dbReference>
<reference evidence="10 11" key="1">
    <citation type="submission" date="2019-03" db="EMBL/GenBank/DDBJ databases">
        <title>Sequencing the genomes of 1000 actinobacteria strains.</title>
        <authorList>
            <person name="Klenk H.-P."/>
        </authorList>
    </citation>
    <scope>NUCLEOTIDE SEQUENCE [LARGE SCALE GENOMIC DNA]</scope>
    <source>
        <strain evidence="10 11">DSM 18936</strain>
    </source>
</reference>
<dbReference type="Gene3D" id="1.10.540.10">
    <property type="entry name" value="Acyl-CoA dehydrogenase/oxidase, N-terminal domain"/>
    <property type="match status" value="1"/>
</dbReference>
<dbReference type="SUPFAM" id="SSF56645">
    <property type="entry name" value="Acyl-CoA dehydrogenase NM domain-like"/>
    <property type="match status" value="1"/>
</dbReference>
<keyword evidence="3 6" id="KW-0285">Flavoprotein</keyword>
<dbReference type="Gene3D" id="2.40.110.10">
    <property type="entry name" value="Butyryl-CoA Dehydrogenase, subunit A, domain 2"/>
    <property type="match status" value="1"/>
</dbReference>
<dbReference type="GO" id="GO:0050660">
    <property type="term" value="F:flavin adenine dinucleotide binding"/>
    <property type="evidence" value="ECO:0007669"/>
    <property type="project" value="InterPro"/>
</dbReference>
<dbReference type="InterPro" id="IPR013786">
    <property type="entry name" value="AcylCoA_DH/ox_N"/>
</dbReference>
<keyword evidence="4 6" id="KW-0274">FAD</keyword>
<evidence type="ECO:0000313" key="11">
    <source>
        <dbReference type="Proteomes" id="UP000294558"/>
    </source>
</evidence>
<keyword evidence="5 6" id="KW-0560">Oxidoreductase</keyword>
<dbReference type="AlphaFoldDB" id="A0A4R7I450"/>
<dbReference type="Pfam" id="PF02771">
    <property type="entry name" value="Acyl-CoA_dh_N"/>
    <property type="match status" value="1"/>
</dbReference>
<evidence type="ECO:0000259" key="7">
    <source>
        <dbReference type="Pfam" id="PF00441"/>
    </source>
</evidence>
<dbReference type="EMBL" id="SOAU01000001">
    <property type="protein sequence ID" value="TDT18040.1"/>
    <property type="molecule type" value="Genomic_DNA"/>
</dbReference>
<protein>
    <submittedName>
        <fullName evidence="10">Alkylation response protein AidB-like acyl-CoA dehydrogenase</fullName>
    </submittedName>
</protein>
<name>A0A4R7I450_9ACTN</name>
<dbReference type="GO" id="GO:0005886">
    <property type="term" value="C:plasma membrane"/>
    <property type="evidence" value="ECO:0007669"/>
    <property type="project" value="TreeGrafter"/>
</dbReference>
<dbReference type="InterPro" id="IPR036250">
    <property type="entry name" value="AcylCo_DH-like_C"/>
</dbReference>
<dbReference type="InterPro" id="IPR046373">
    <property type="entry name" value="Acyl-CoA_Oxase/DH_mid-dom_sf"/>
</dbReference>
<keyword evidence="11" id="KW-1185">Reference proteome</keyword>
<evidence type="ECO:0000256" key="5">
    <source>
        <dbReference type="ARBA" id="ARBA00023002"/>
    </source>
</evidence>
<dbReference type="RefSeq" id="WP_133870285.1">
    <property type="nucleotide sequence ID" value="NZ_SOAU01000001.1"/>
</dbReference>
<dbReference type="InterPro" id="IPR009075">
    <property type="entry name" value="AcylCo_DH/oxidase_C"/>
</dbReference>
<sequence>MTDTATPTALTPDEADAFRERCRAFLTEHAQPGARRNLAAAREFQAALADAGLAGLAFDAEYGGAGLTLEHERIYRQVSQEFPQMTGELVISHGMCLPVLNEFGTDEQKRTYMPDNIAARTVWCQMFSEPGAGSDVASLQTKAERDGDEWIINGQKVWTTLAHESDYGVLIARTDPEQPKHAGISMFIVPLKDTPGVEIRPIHQIDGGKHFNEVFFTDLRVPADNLLGEYNNGWRQATAMLMYERVAIGSMGAGSISQPNFDVLVAAAKRAGRIDDPVVRDQIMQIYAMETTKSLVAMRTRAEMKAGKAPGPGGSLGKLFGSVIQWRFREIAMEIAGTGSQAWDPADDKAGELQSAVVGSFSASIAGGTDEIQRNIIGDRVLGLPRDISVDSGVPFNELKVGTTRS</sequence>
<dbReference type="OrthoDB" id="3964153at2"/>
<organism evidence="10 11">
    <name type="scientific">Ilumatobacter fluminis</name>
    <dbReference type="NCBI Taxonomy" id="467091"/>
    <lineage>
        <taxon>Bacteria</taxon>
        <taxon>Bacillati</taxon>
        <taxon>Actinomycetota</taxon>
        <taxon>Acidimicrobiia</taxon>
        <taxon>Acidimicrobiales</taxon>
        <taxon>Ilumatobacteraceae</taxon>
        <taxon>Ilumatobacter</taxon>
    </lineage>
</organism>
<feature type="domain" description="Acyl-CoA oxidase/dehydrogenase middle" evidence="8">
    <location>
        <begin position="124"/>
        <end position="218"/>
    </location>
</feature>
<dbReference type="PANTHER" id="PTHR43292">
    <property type="entry name" value="ACYL-COA DEHYDROGENASE"/>
    <property type="match status" value="1"/>
</dbReference>
<evidence type="ECO:0000256" key="6">
    <source>
        <dbReference type="RuleBase" id="RU362125"/>
    </source>
</evidence>
<dbReference type="InterPro" id="IPR006091">
    <property type="entry name" value="Acyl-CoA_Oxase/DH_mid-dom"/>
</dbReference>
<dbReference type="PANTHER" id="PTHR43292:SF4">
    <property type="entry name" value="ACYL-COA DEHYDROGENASE FADE34"/>
    <property type="match status" value="1"/>
</dbReference>
<feature type="domain" description="Acyl-CoA dehydrogenase/oxidase C-terminal" evidence="7">
    <location>
        <begin position="231"/>
        <end position="382"/>
    </location>
</feature>
<evidence type="ECO:0000256" key="4">
    <source>
        <dbReference type="ARBA" id="ARBA00022827"/>
    </source>
</evidence>
<comment type="cofactor">
    <cofactor evidence="1 6">
        <name>FAD</name>
        <dbReference type="ChEBI" id="CHEBI:57692"/>
    </cofactor>
</comment>
<dbReference type="SUPFAM" id="SSF47203">
    <property type="entry name" value="Acyl-CoA dehydrogenase C-terminal domain-like"/>
    <property type="match status" value="1"/>
</dbReference>